<protein>
    <recommendedName>
        <fullName evidence="5">MFS transporter</fullName>
    </recommendedName>
</protein>
<evidence type="ECO:0000313" key="4">
    <source>
        <dbReference type="Proteomes" id="UP001596237"/>
    </source>
</evidence>
<dbReference type="RefSeq" id="WP_210329344.1">
    <property type="nucleotide sequence ID" value="NZ_NKUI01000145.1"/>
</dbReference>
<keyword evidence="4" id="KW-1185">Reference proteome</keyword>
<feature type="transmembrane region" description="Helical" evidence="2">
    <location>
        <begin position="30"/>
        <end position="57"/>
    </location>
</feature>
<evidence type="ECO:0000313" key="3">
    <source>
        <dbReference type="EMBL" id="MFC6392537.1"/>
    </source>
</evidence>
<keyword evidence="2" id="KW-0472">Membrane</keyword>
<keyword evidence="2" id="KW-1133">Transmembrane helix</keyword>
<keyword evidence="2" id="KW-0812">Transmembrane</keyword>
<sequence>MTGPSAGELRSRLSFPQRSVKSGPGNHRRIITSVVGITQILAWGSSYYLLAVLAAPISADTGWPLPWVVGGQTVGLLVAGAISPQVGKLIDCYGGRPVLAVSVVVLALGLLVLASAPNLAIYVAAWVMLGLGMGPGSTMPPLRRSAGISGVRLGRRSPR</sequence>
<dbReference type="Proteomes" id="UP001596237">
    <property type="component" value="Unassembled WGS sequence"/>
</dbReference>
<evidence type="ECO:0000256" key="1">
    <source>
        <dbReference type="SAM" id="MobiDB-lite"/>
    </source>
</evidence>
<organism evidence="3 4">
    <name type="scientific">Methylorubrum zatmanii</name>
    <dbReference type="NCBI Taxonomy" id="29429"/>
    <lineage>
        <taxon>Bacteria</taxon>
        <taxon>Pseudomonadati</taxon>
        <taxon>Pseudomonadota</taxon>
        <taxon>Alphaproteobacteria</taxon>
        <taxon>Hyphomicrobiales</taxon>
        <taxon>Methylobacteriaceae</taxon>
        <taxon>Methylorubrum</taxon>
    </lineage>
</organism>
<feature type="transmembrane region" description="Helical" evidence="2">
    <location>
        <begin position="63"/>
        <end position="82"/>
    </location>
</feature>
<gene>
    <name evidence="3" type="ORF">ACFQDP_24860</name>
</gene>
<proteinExistence type="predicted"/>
<evidence type="ECO:0000256" key="2">
    <source>
        <dbReference type="SAM" id="Phobius"/>
    </source>
</evidence>
<dbReference type="EMBL" id="JBHSTT010000104">
    <property type="protein sequence ID" value="MFC6392537.1"/>
    <property type="molecule type" value="Genomic_DNA"/>
</dbReference>
<dbReference type="SUPFAM" id="SSF103473">
    <property type="entry name" value="MFS general substrate transporter"/>
    <property type="match status" value="1"/>
</dbReference>
<reference evidence="4" key="1">
    <citation type="journal article" date="2019" name="Int. J. Syst. Evol. Microbiol.">
        <title>The Global Catalogue of Microorganisms (GCM) 10K type strain sequencing project: providing services to taxonomists for standard genome sequencing and annotation.</title>
        <authorList>
            <consortium name="The Broad Institute Genomics Platform"/>
            <consortium name="The Broad Institute Genome Sequencing Center for Infectious Disease"/>
            <person name="Wu L."/>
            <person name="Ma J."/>
        </authorList>
    </citation>
    <scope>NUCLEOTIDE SEQUENCE [LARGE SCALE GENOMIC DNA]</scope>
    <source>
        <strain evidence="4">CCUG 36916</strain>
    </source>
</reference>
<comment type="caution">
    <text evidence="3">The sequence shown here is derived from an EMBL/GenBank/DDBJ whole genome shotgun (WGS) entry which is preliminary data.</text>
</comment>
<accession>A0ABW1WYI7</accession>
<dbReference type="InterPro" id="IPR036259">
    <property type="entry name" value="MFS_trans_sf"/>
</dbReference>
<name>A0ABW1WYI7_9HYPH</name>
<evidence type="ECO:0008006" key="5">
    <source>
        <dbReference type="Google" id="ProtNLM"/>
    </source>
</evidence>
<feature type="region of interest" description="Disordered" evidence="1">
    <location>
        <begin position="1"/>
        <end position="25"/>
    </location>
</feature>
<dbReference type="Gene3D" id="1.20.1250.20">
    <property type="entry name" value="MFS general substrate transporter like domains"/>
    <property type="match status" value="1"/>
</dbReference>